<dbReference type="RefSeq" id="XP_065725950.1">
    <property type="nucleotide sequence ID" value="XM_065869878.1"/>
</dbReference>
<reference evidence="10" key="2">
    <citation type="submission" date="2024-02" db="EMBL/GenBank/DDBJ databases">
        <title>Comparative genomics of Cryptococcus and Kwoniella reveals pathogenesis evolution and contrasting modes of karyotype evolution via chromosome fusion or intercentromeric recombination.</title>
        <authorList>
            <person name="Coelho M.A."/>
            <person name="David-Palma M."/>
            <person name="Shea T."/>
            <person name="Bowers K."/>
            <person name="McGinley-Smith S."/>
            <person name="Mohammad A.W."/>
            <person name="Gnirke A."/>
            <person name="Yurkov A.M."/>
            <person name="Nowrousian M."/>
            <person name="Sun S."/>
            <person name="Cuomo C.A."/>
            <person name="Heitman J."/>
        </authorList>
    </citation>
    <scope>NUCLEOTIDE SEQUENCE</scope>
    <source>
        <strain evidence="10">CBS 10118</strain>
    </source>
</reference>
<dbReference type="InterPro" id="IPR052202">
    <property type="entry name" value="Yeast_MetPath_Reg"/>
</dbReference>
<keyword evidence="11" id="KW-1185">Reference proteome</keyword>
<dbReference type="GO" id="GO:0005634">
    <property type="term" value="C:nucleus"/>
    <property type="evidence" value="ECO:0007669"/>
    <property type="project" value="UniProtKB-SubCell"/>
</dbReference>
<evidence type="ECO:0000259" key="9">
    <source>
        <dbReference type="SMART" id="SM00906"/>
    </source>
</evidence>
<dbReference type="GO" id="GO:0000981">
    <property type="term" value="F:DNA-binding transcription factor activity, RNA polymerase II-specific"/>
    <property type="evidence" value="ECO:0007669"/>
    <property type="project" value="TreeGrafter"/>
</dbReference>
<keyword evidence="7" id="KW-0539">Nucleus</keyword>
<feature type="domain" description="Xylanolytic transcriptional activator regulatory" evidence="9">
    <location>
        <begin position="282"/>
        <end position="357"/>
    </location>
</feature>
<dbReference type="PANTHER" id="PTHR47782">
    <property type="entry name" value="ZN(II)2CYS6 TRANSCRIPTION FACTOR (EUROFUNG)-RELATED"/>
    <property type="match status" value="1"/>
</dbReference>
<feature type="compositionally biased region" description="Low complexity" evidence="8">
    <location>
        <begin position="8"/>
        <end position="18"/>
    </location>
</feature>
<dbReference type="GO" id="GO:0043565">
    <property type="term" value="F:sequence-specific DNA binding"/>
    <property type="evidence" value="ECO:0007669"/>
    <property type="project" value="TreeGrafter"/>
</dbReference>
<evidence type="ECO:0000313" key="11">
    <source>
        <dbReference type="Proteomes" id="UP000092730"/>
    </source>
</evidence>
<dbReference type="GO" id="GO:0045944">
    <property type="term" value="P:positive regulation of transcription by RNA polymerase II"/>
    <property type="evidence" value="ECO:0007669"/>
    <property type="project" value="TreeGrafter"/>
</dbReference>
<evidence type="ECO:0000256" key="6">
    <source>
        <dbReference type="ARBA" id="ARBA00023163"/>
    </source>
</evidence>
<dbReference type="AlphaFoldDB" id="A0AAJ8K822"/>
<dbReference type="GO" id="GO:0006351">
    <property type="term" value="P:DNA-templated transcription"/>
    <property type="evidence" value="ECO:0007669"/>
    <property type="project" value="InterPro"/>
</dbReference>
<evidence type="ECO:0000256" key="7">
    <source>
        <dbReference type="ARBA" id="ARBA00023242"/>
    </source>
</evidence>
<proteinExistence type="predicted"/>
<evidence type="ECO:0000256" key="5">
    <source>
        <dbReference type="ARBA" id="ARBA00023125"/>
    </source>
</evidence>
<dbReference type="InterPro" id="IPR007219">
    <property type="entry name" value="XnlR_reg_dom"/>
</dbReference>
<evidence type="ECO:0000256" key="1">
    <source>
        <dbReference type="ARBA" id="ARBA00004123"/>
    </source>
</evidence>
<dbReference type="SMART" id="SM00906">
    <property type="entry name" value="Fungal_trans"/>
    <property type="match status" value="1"/>
</dbReference>
<dbReference type="Pfam" id="PF04082">
    <property type="entry name" value="Fungal_trans"/>
    <property type="match status" value="1"/>
</dbReference>
<protein>
    <recommendedName>
        <fullName evidence="9">Xylanolytic transcriptional activator regulatory domain-containing protein</fullName>
    </recommendedName>
</protein>
<comment type="subcellular location">
    <subcellularLocation>
        <location evidence="1">Nucleus</location>
    </subcellularLocation>
</comment>
<reference evidence="10" key="1">
    <citation type="submission" date="2013-07" db="EMBL/GenBank/DDBJ databases">
        <authorList>
            <consortium name="The Broad Institute Genome Sequencing Platform"/>
            <person name="Cuomo C."/>
            <person name="Litvintseva A."/>
            <person name="Chen Y."/>
            <person name="Heitman J."/>
            <person name="Sun S."/>
            <person name="Springer D."/>
            <person name="Dromer F."/>
            <person name="Young S.K."/>
            <person name="Zeng Q."/>
            <person name="Gargeya S."/>
            <person name="Fitzgerald M."/>
            <person name="Abouelleil A."/>
            <person name="Alvarado L."/>
            <person name="Berlin A.M."/>
            <person name="Chapman S.B."/>
            <person name="Dewar J."/>
            <person name="Goldberg J."/>
            <person name="Griggs A."/>
            <person name="Gujja S."/>
            <person name="Hansen M."/>
            <person name="Howarth C."/>
            <person name="Imamovic A."/>
            <person name="Larimer J."/>
            <person name="McCowan C."/>
            <person name="Murphy C."/>
            <person name="Pearson M."/>
            <person name="Priest M."/>
            <person name="Roberts A."/>
            <person name="Saif S."/>
            <person name="Shea T."/>
            <person name="Sykes S."/>
            <person name="Wortman J."/>
            <person name="Nusbaum C."/>
            <person name="Birren B."/>
        </authorList>
    </citation>
    <scope>NUCLEOTIDE SEQUENCE</scope>
    <source>
        <strain evidence="10">CBS 10118</strain>
    </source>
</reference>
<keyword evidence="3" id="KW-0862">Zinc</keyword>
<dbReference type="GeneID" id="30207555"/>
<keyword evidence="6" id="KW-0804">Transcription</keyword>
<name>A0AAJ8K822_9TREE</name>
<keyword evidence="2" id="KW-0479">Metal-binding</keyword>
<evidence type="ECO:0000256" key="4">
    <source>
        <dbReference type="ARBA" id="ARBA00023015"/>
    </source>
</evidence>
<evidence type="ECO:0000256" key="2">
    <source>
        <dbReference type="ARBA" id="ARBA00022723"/>
    </source>
</evidence>
<accession>A0AAJ8K822</accession>
<evidence type="ECO:0000313" key="10">
    <source>
        <dbReference type="EMBL" id="WVW82442.1"/>
    </source>
</evidence>
<dbReference type="Proteomes" id="UP000092730">
    <property type="component" value="Chromosome 2"/>
</dbReference>
<keyword evidence="4" id="KW-0805">Transcription regulation</keyword>
<dbReference type="GO" id="GO:0008270">
    <property type="term" value="F:zinc ion binding"/>
    <property type="evidence" value="ECO:0007669"/>
    <property type="project" value="InterPro"/>
</dbReference>
<keyword evidence="5" id="KW-0238">DNA-binding</keyword>
<organism evidence="10 11">
    <name type="scientific">Kwoniella bestiolae CBS 10118</name>
    <dbReference type="NCBI Taxonomy" id="1296100"/>
    <lineage>
        <taxon>Eukaryota</taxon>
        <taxon>Fungi</taxon>
        <taxon>Dikarya</taxon>
        <taxon>Basidiomycota</taxon>
        <taxon>Agaricomycotina</taxon>
        <taxon>Tremellomycetes</taxon>
        <taxon>Tremellales</taxon>
        <taxon>Cryptococcaceae</taxon>
        <taxon>Kwoniella</taxon>
    </lineage>
</organism>
<sequence length="623" mass="69092">MVSKPPLDDQQSQPQQWDGSLRDPLVSHVEQGRSSAPERGPSARGVRNKGRIVYMRMPRLHGGELQKSIAELTYQSYIATLEERVRQLESEKAEWINRHGGAEISGRLAKRPRLATSPQSTPSPPPFPPASFDSGGSAAPNRPVIINEPPSYHSSLVAFDRSILPSAQHIHELLSHYFLYTNAAFPVFHIPTLQRQVDAVCFSDGPVPRNDIATVLLALAIGAASLSKISPLYTTLGSRAESLFHAAVDNAPCGPEMKRLDSLQMEVAHLIFVLYKPSCGNAWELAGSAARHATGMGLHCESEGEERTPLEQDMMRRLFWITYSIDVMTCAVTTRPPAISDHWVTTDVSDKCLANSLTSKLPSVYDDALITDTSVLSGDISPLKAASLQVYRLCRIQSEILTRLYTTKAPPPALWYDTMIGKLVQWRDTCPEGAGFANDDWQVLQYHATTSMLYRPSKAGPTPDRHATTTALTSSREVLKRSKDMYRMGLISFNWITMHTLFIQGMTYLHALVQARQNRWNLVPATVDVFLDIQACTSLMEGLAATTPGTLGLRNAFEAISEQIARYMMASSSQSWITPTPDPMIESAYPRARALDVFLTHPLAEMEEEDWDKKVDVVLCMLP</sequence>
<dbReference type="KEGG" id="kbi:30207555"/>
<gene>
    <name evidence="10" type="ORF">I302_104452</name>
</gene>
<feature type="region of interest" description="Disordered" evidence="8">
    <location>
        <begin position="1"/>
        <end position="50"/>
    </location>
</feature>
<evidence type="ECO:0000256" key="3">
    <source>
        <dbReference type="ARBA" id="ARBA00022833"/>
    </source>
</evidence>
<dbReference type="EMBL" id="CP144542">
    <property type="protein sequence ID" value="WVW82442.1"/>
    <property type="molecule type" value="Genomic_DNA"/>
</dbReference>
<feature type="region of interest" description="Disordered" evidence="8">
    <location>
        <begin position="106"/>
        <end position="140"/>
    </location>
</feature>
<evidence type="ECO:0000256" key="8">
    <source>
        <dbReference type="SAM" id="MobiDB-lite"/>
    </source>
</evidence>
<dbReference type="CDD" id="cd12148">
    <property type="entry name" value="fungal_TF_MHR"/>
    <property type="match status" value="1"/>
</dbReference>
<dbReference type="PANTHER" id="PTHR47782:SF1">
    <property type="entry name" value="PYRIMIDINE PATHWAY REGULATORY PROTEIN 1"/>
    <property type="match status" value="1"/>
</dbReference>